<proteinExistence type="predicted"/>
<dbReference type="Pfam" id="PF22938">
    <property type="entry name" value="Integrase_p58_C"/>
    <property type="match status" value="1"/>
</dbReference>
<comment type="caution">
    <text evidence="2">The sequence shown here is derived from an EMBL/GenBank/DDBJ whole genome shotgun (WGS) entry which is preliminary data.</text>
</comment>
<dbReference type="AlphaFoldDB" id="A0A3M7R219"/>
<reference evidence="2 3" key="1">
    <citation type="journal article" date="2018" name="Sci. Rep.">
        <title>Genomic signatures of local adaptation to the degree of environmental predictability in rotifers.</title>
        <authorList>
            <person name="Franch-Gras L."/>
            <person name="Hahn C."/>
            <person name="Garcia-Roger E.M."/>
            <person name="Carmona M.J."/>
            <person name="Serra M."/>
            <person name="Gomez A."/>
        </authorList>
    </citation>
    <scope>NUCLEOTIDE SEQUENCE [LARGE SCALE GENOMIC DNA]</scope>
    <source>
        <strain evidence="2">HYR1</strain>
    </source>
</reference>
<name>A0A3M7R219_BRAPC</name>
<sequence length="69" mass="8010">MTLKVRRTYYILGGRVWLLDSAKKKGLSKKLSRKWIGPFTVVEVRSENNCLIKPDNKGKKQLVHANRLK</sequence>
<accession>A0A3M7R219</accession>
<feature type="domain" description="Integrase p58-like C-terminal" evidence="1">
    <location>
        <begin position="37"/>
        <end position="69"/>
    </location>
</feature>
<dbReference type="InterPro" id="IPR054465">
    <property type="entry name" value="Integrase_p58-like_C"/>
</dbReference>
<protein>
    <submittedName>
        <fullName evidence="2">Transposon Ty3-I Gag-Pol poly</fullName>
    </submittedName>
</protein>
<keyword evidence="3" id="KW-1185">Reference proteome</keyword>
<evidence type="ECO:0000313" key="3">
    <source>
        <dbReference type="Proteomes" id="UP000276133"/>
    </source>
</evidence>
<dbReference type="Proteomes" id="UP000276133">
    <property type="component" value="Unassembled WGS sequence"/>
</dbReference>
<evidence type="ECO:0000313" key="2">
    <source>
        <dbReference type="EMBL" id="RNA17632.1"/>
    </source>
</evidence>
<organism evidence="2 3">
    <name type="scientific">Brachionus plicatilis</name>
    <name type="common">Marine rotifer</name>
    <name type="synonym">Brachionus muelleri</name>
    <dbReference type="NCBI Taxonomy" id="10195"/>
    <lineage>
        <taxon>Eukaryota</taxon>
        <taxon>Metazoa</taxon>
        <taxon>Spiralia</taxon>
        <taxon>Gnathifera</taxon>
        <taxon>Rotifera</taxon>
        <taxon>Eurotatoria</taxon>
        <taxon>Monogononta</taxon>
        <taxon>Pseudotrocha</taxon>
        <taxon>Ploima</taxon>
        <taxon>Brachionidae</taxon>
        <taxon>Brachionus</taxon>
    </lineage>
</organism>
<dbReference type="OrthoDB" id="10203278at2759"/>
<dbReference type="EMBL" id="REGN01004413">
    <property type="protein sequence ID" value="RNA17632.1"/>
    <property type="molecule type" value="Genomic_DNA"/>
</dbReference>
<evidence type="ECO:0000259" key="1">
    <source>
        <dbReference type="Pfam" id="PF22938"/>
    </source>
</evidence>
<gene>
    <name evidence="2" type="ORF">BpHYR1_015419</name>
</gene>